<dbReference type="Pfam" id="PF02636">
    <property type="entry name" value="Methyltransf_28"/>
    <property type="match status" value="1"/>
</dbReference>
<dbReference type="EC" id="2.1.1.320" evidence="7"/>
<sequence>MLAIAATHWRGLGAPAAARAVARHAATRSISYWDAMHQRQLEDARNKGASSLQLLAWATRNMALNPLRARRQVAREDGSAAADGAADDQMPTFASLFTDPLIGPAPTQRTTAAEAAQSSAQVTDARMLTRDFIHNSLYHPIYGYFSKNAYIFSPPEPVPFNSLKDSYAFMNYLGQLYKEVEDEYKHDSKIARQTWHTPTELFRPHYGYAVARHIVDQFKTDARGARHLSIYEIGAGNGTLMTNILDYLAQHEPEIYKTTEYNIVEISSKLSSRQSRSKLARQFTARHAGVNIINKSIFDWDQLVKEPCFFIAMEVLDNFAHDMIRYDIESGKPLQSVVLISDNGDFRDAYEPVSDPLIQKYLDLRSQTGYVSPLQRPSLLGAVKRLMPFSANLSEPEFIPTHALVLMDRLAQFFPNHRLIISDFDWLSHTVPGVNAPVVQTRYQGEMVPCTTFLVYPGWFDIFFPTNFELLRDIYKLAVGRDSTVLTQREFLEKHANLAATRTTSGENPMLTFYENFKFIIS</sequence>
<dbReference type="Proteomes" id="UP001527925">
    <property type="component" value="Unassembled WGS sequence"/>
</dbReference>
<keyword evidence="9" id="KW-1185">Reference proteome</keyword>
<comment type="subcellular location">
    <subcellularLocation>
        <location evidence="1 7">Mitochondrion</location>
    </subcellularLocation>
</comment>
<evidence type="ECO:0000256" key="1">
    <source>
        <dbReference type="ARBA" id="ARBA00004173"/>
    </source>
</evidence>
<comment type="caution">
    <text evidence="8">The sequence shown here is derived from an EMBL/GenBank/DDBJ whole genome shotgun (WGS) entry which is preliminary data.</text>
</comment>
<dbReference type="InterPro" id="IPR003788">
    <property type="entry name" value="NDUFAF7"/>
</dbReference>
<dbReference type="PANTHER" id="PTHR12049:SF5">
    <property type="entry name" value="PROTEIN ARGININE METHYLTRANSFERASE NDUFAF7 HOMOLOG, MITOCHONDRIAL"/>
    <property type="match status" value="1"/>
</dbReference>
<evidence type="ECO:0000313" key="9">
    <source>
        <dbReference type="Proteomes" id="UP001527925"/>
    </source>
</evidence>
<evidence type="ECO:0000313" key="8">
    <source>
        <dbReference type="EMBL" id="KAL2912973.1"/>
    </source>
</evidence>
<evidence type="ECO:0000256" key="3">
    <source>
        <dbReference type="ARBA" id="ARBA00022603"/>
    </source>
</evidence>
<dbReference type="InterPro" id="IPR029063">
    <property type="entry name" value="SAM-dependent_MTases_sf"/>
</dbReference>
<comment type="similarity">
    <text evidence="2 7">Belongs to the NDUFAF7 family.</text>
</comment>
<keyword evidence="5 7" id="KW-0496">Mitochondrion</keyword>
<keyword evidence="4 7" id="KW-0808">Transferase</keyword>
<evidence type="ECO:0000256" key="4">
    <source>
        <dbReference type="ARBA" id="ARBA00022679"/>
    </source>
</evidence>
<keyword evidence="3 7" id="KW-0489">Methyltransferase</keyword>
<organism evidence="8 9">
    <name type="scientific">Polyrhizophydium stewartii</name>
    <dbReference type="NCBI Taxonomy" id="2732419"/>
    <lineage>
        <taxon>Eukaryota</taxon>
        <taxon>Fungi</taxon>
        <taxon>Fungi incertae sedis</taxon>
        <taxon>Chytridiomycota</taxon>
        <taxon>Chytridiomycota incertae sedis</taxon>
        <taxon>Chytridiomycetes</taxon>
        <taxon>Rhizophydiales</taxon>
        <taxon>Rhizophydiales incertae sedis</taxon>
        <taxon>Polyrhizophydium</taxon>
    </lineage>
</organism>
<protein>
    <recommendedName>
        <fullName evidence="7">Protein arginine methyltransferase NDUFAF7</fullName>
        <ecNumber evidence="7">2.1.1.320</ecNumber>
    </recommendedName>
</protein>
<dbReference type="PANTHER" id="PTHR12049">
    <property type="entry name" value="PROTEIN ARGININE METHYLTRANSFERASE NDUFAF7, MITOCHONDRIAL"/>
    <property type="match status" value="1"/>
</dbReference>
<dbReference type="SUPFAM" id="SSF53335">
    <property type="entry name" value="S-adenosyl-L-methionine-dependent methyltransferases"/>
    <property type="match status" value="1"/>
</dbReference>
<evidence type="ECO:0000256" key="5">
    <source>
        <dbReference type="ARBA" id="ARBA00023128"/>
    </source>
</evidence>
<accession>A0ABR4N0B4</accession>
<dbReference type="InterPro" id="IPR038375">
    <property type="entry name" value="NDUFAF7_sf"/>
</dbReference>
<dbReference type="EMBL" id="JADGIZ020000054">
    <property type="protein sequence ID" value="KAL2912973.1"/>
    <property type="molecule type" value="Genomic_DNA"/>
</dbReference>
<comment type="catalytic activity">
    <reaction evidence="6 7">
        <text>L-arginyl-[protein] + 2 S-adenosyl-L-methionine = N(omega),N(omega)'-dimethyl-L-arginyl-[protein] + 2 S-adenosyl-L-homocysteine + 2 H(+)</text>
        <dbReference type="Rhea" id="RHEA:48108"/>
        <dbReference type="Rhea" id="RHEA-COMP:10532"/>
        <dbReference type="Rhea" id="RHEA-COMP:11992"/>
        <dbReference type="ChEBI" id="CHEBI:15378"/>
        <dbReference type="ChEBI" id="CHEBI:29965"/>
        <dbReference type="ChEBI" id="CHEBI:57856"/>
        <dbReference type="ChEBI" id="CHEBI:59789"/>
        <dbReference type="ChEBI" id="CHEBI:88221"/>
        <dbReference type="EC" id="2.1.1.320"/>
    </reaction>
</comment>
<name>A0ABR4N0B4_9FUNG</name>
<gene>
    <name evidence="8" type="ORF">HK105_207539</name>
</gene>
<dbReference type="Gene3D" id="3.40.50.12710">
    <property type="match status" value="1"/>
</dbReference>
<evidence type="ECO:0000256" key="2">
    <source>
        <dbReference type="ARBA" id="ARBA00005891"/>
    </source>
</evidence>
<evidence type="ECO:0000256" key="6">
    <source>
        <dbReference type="ARBA" id="ARBA00048612"/>
    </source>
</evidence>
<evidence type="ECO:0000256" key="7">
    <source>
        <dbReference type="RuleBase" id="RU364114"/>
    </source>
</evidence>
<proteinExistence type="inferred from homology"/>
<comment type="function">
    <text evidence="7">Arginine methyltransferase involved in the assembly or stability of mitochondrial NADH:ubiquinone oxidoreductase complex (complex I).</text>
</comment>
<reference evidence="8 9" key="1">
    <citation type="submission" date="2023-09" db="EMBL/GenBank/DDBJ databases">
        <title>Pangenome analysis of Batrachochytrium dendrobatidis and related Chytrids.</title>
        <authorList>
            <person name="Yacoub M.N."/>
            <person name="Stajich J.E."/>
            <person name="James T.Y."/>
        </authorList>
    </citation>
    <scope>NUCLEOTIDE SEQUENCE [LARGE SCALE GENOMIC DNA]</scope>
    <source>
        <strain evidence="8 9">JEL0888</strain>
    </source>
</reference>